<name>X1F390_9ZZZZ</name>
<sequence length="34" mass="3861">VPDQTAIKELRKLVGLKIIQSKGKGRDVHYILSR</sequence>
<protein>
    <submittedName>
        <fullName evidence="1">Uncharacterized protein</fullName>
    </submittedName>
</protein>
<feature type="non-terminal residue" evidence="1">
    <location>
        <position position="1"/>
    </location>
</feature>
<evidence type="ECO:0000313" key="1">
    <source>
        <dbReference type="EMBL" id="GAH39402.1"/>
    </source>
</evidence>
<reference evidence="1" key="1">
    <citation type="journal article" date="2014" name="Front. Microbiol.">
        <title>High frequency of phylogenetically diverse reductive dehalogenase-homologous genes in deep subseafloor sedimentary metagenomes.</title>
        <authorList>
            <person name="Kawai M."/>
            <person name="Futagami T."/>
            <person name="Toyoda A."/>
            <person name="Takaki Y."/>
            <person name="Nishi S."/>
            <person name="Hori S."/>
            <person name="Arai W."/>
            <person name="Tsubouchi T."/>
            <person name="Morono Y."/>
            <person name="Uchiyama I."/>
            <person name="Ito T."/>
            <person name="Fujiyama A."/>
            <person name="Inagaki F."/>
            <person name="Takami H."/>
        </authorList>
    </citation>
    <scope>NUCLEOTIDE SEQUENCE</scope>
    <source>
        <strain evidence="1">Expedition CK06-06</strain>
    </source>
</reference>
<comment type="caution">
    <text evidence="1">The sequence shown here is derived from an EMBL/GenBank/DDBJ whole genome shotgun (WGS) entry which is preliminary data.</text>
</comment>
<gene>
    <name evidence="1" type="ORF">S03H2_22731</name>
</gene>
<dbReference type="AlphaFoldDB" id="X1F390"/>
<organism evidence="1">
    <name type="scientific">marine sediment metagenome</name>
    <dbReference type="NCBI Taxonomy" id="412755"/>
    <lineage>
        <taxon>unclassified sequences</taxon>
        <taxon>metagenomes</taxon>
        <taxon>ecological metagenomes</taxon>
    </lineage>
</organism>
<accession>X1F390</accession>
<proteinExistence type="predicted"/>
<dbReference type="EMBL" id="BARU01012293">
    <property type="protein sequence ID" value="GAH39402.1"/>
    <property type="molecule type" value="Genomic_DNA"/>
</dbReference>